<comment type="caution">
    <text evidence="3">The sequence shown here is derived from an EMBL/GenBank/DDBJ whole genome shotgun (WGS) entry which is preliminary data.</text>
</comment>
<gene>
    <name evidence="3" type="ORF">IHV25_01440</name>
</gene>
<dbReference type="PANTHER" id="PTHR13420:SF7">
    <property type="entry name" value="UPF0235 PROTEIN C15ORF40"/>
    <property type="match status" value="1"/>
</dbReference>
<protein>
    <recommendedName>
        <fullName evidence="2">UPF0235 protein IHV25_01440</fullName>
    </recommendedName>
</protein>
<evidence type="ECO:0000313" key="4">
    <source>
        <dbReference type="Proteomes" id="UP000631034"/>
    </source>
</evidence>
<dbReference type="SMART" id="SM01152">
    <property type="entry name" value="DUF167"/>
    <property type="match status" value="1"/>
</dbReference>
<dbReference type="HAMAP" id="MF_00634">
    <property type="entry name" value="UPF0235"/>
    <property type="match status" value="1"/>
</dbReference>
<dbReference type="Gene3D" id="3.30.1200.10">
    <property type="entry name" value="YggU-like"/>
    <property type="match status" value="1"/>
</dbReference>
<keyword evidence="4" id="KW-1185">Reference proteome</keyword>
<dbReference type="AlphaFoldDB" id="A0A8J7CBM0"/>
<dbReference type="SUPFAM" id="SSF69786">
    <property type="entry name" value="YggU-like"/>
    <property type="match status" value="1"/>
</dbReference>
<dbReference type="InterPro" id="IPR003746">
    <property type="entry name" value="DUF167"/>
</dbReference>
<dbReference type="PANTHER" id="PTHR13420">
    <property type="entry name" value="UPF0235 PROTEIN C15ORF40"/>
    <property type="match status" value="1"/>
</dbReference>
<dbReference type="NCBIfam" id="TIGR00251">
    <property type="entry name" value="DUF167 family protein"/>
    <property type="match status" value="1"/>
</dbReference>
<dbReference type="Proteomes" id="UP000631034">
    <property type="component" value="Unassembled WGS sequence"/>
</dbReference>
<proteinExistence type="inferred from homology"/>
<evidence type="ECO:0000256" key="2">
    <source>
        <dbReference type="HAMAP-Rule" id="MF_00634"/>
    </source>
</evidence>
<accession>A0A8J7CBM0</accession>
<name>A0A8J7CBM0_9PROT</name>
<evidence type="ECO:0000313" key="3">
    <source>
        <dbReference type="EMBL" id="MBE1236318.1"/>
    </source>
</evidence>
<dbReference type="GO" id="GO:0005737">
    <property type="term" value="C:cytoplasm"/>
    <property type="evidence" value="ECO:0007669"/>
    <property type="project" value="TreeGrafter"/>
</dbReference>
<dbReference type="Pfam" id="PF02594">
    <property type="entry name" value="DUF167"/>
    <property type="match status" value="1"/>
</dbReference>
<organism evidence="3 4">
    <name type="scientific">Phaeovibrio sulfidiphilus</name>
    <dbReference type="NCBI Taxonomy" id="1220600"/>
    <lineage>
        <taxon>Bacteria</taxon>
        <taxon>Pseudomonadati</taxon>
        <taxon>Pseudomonadota</taxon>
        <taxon>Alphaproteobacteria</taxon>
        <taxon>Rhodospirillales</taxon>
        <taxon>Rhodospirillaceae</taxon>
        <taxon>Phaeovibrio</taxon>
    </lineage>
</organism>
<reference evidence="3" key="1">
    <citation type="submission" date="2020-10" db="EMBL/GenBank/DDBJ databases">
        <title>Genome sequence of the unusual species of purple photosynthetic bacteria, Phaeovibrio sulfidiphilus DSM 23193, type strain.</title>
        <authorList>
            <person name="Kyndt J.A."/>
            <person name="Meyer T.E."/>
        </authorList>
    </citation>
    <scope>NUCLEOTIDE SEQUENCE</scope>
    <source>
        <strain evidence="3">DSM 23193</strain>
    </source>
</reference>
<comment type="similarity">
    <text evidence="1 2">Belongs to the UPF0235 family.</text>
</comment>
<sequence length="114" mass="12018">MTDTAPPSVPWSVRKDALWLSVRLTPKARKVGVLGLQTDANGDVAVKAAVSAPPENGKANAALVDLLAKTWGFPKRDLSIVQGETDRRKVVAIAGDPDTLTARLAPLVEALPRG</sequence>
<dbReference type="InterPro" id="IPR036591">
    <property type="entry name" value="YggU-like_sf"/>
</dbReference>
<dbReference type="EMBL" id="JACZHT010000001">
    <property type="protein sequence ID" value="MBE1236318.1"/>
    <property type="molecule type" value="Genomic_DNA"/>
</dbReference>
<evidence type="ECO:0000256" key="1">
    <source>
        <dbReference type="ARBA" id="ARBA00010364"/>
    </source>
</evidence>